<dbReference type="GO" id="GO:0006351">
    <property type="term" value="P:DNA-templated transcription"/>
    <property type="evidence" value="ECO:0007669"/>
    <property type="project" value="TreeGrafter"/>
</dbReference>
<dbReference type="CDD" id="cd08432">
    <property type="entry name" value="PBP2_GcdR_TrpI_HvrB_AmpR_like"/>
    <property type="match status" value="1"/>
</dbReference>
<dbReference type="PANTHER" id="PTHR30537:SF26">
    <property type="entry name" value="GLYCINE CLEAVAGE SYSTEM TRANSCRIPTIONAL ACTIVATOR"/>
    <property type="match status" value="1"/>
</dbReference>
<dbReference type="GO" id="GO:0003700">
    <property type="term" value="F:DNA-binding transcription factor activity"/>
    <property type="evidence" value="ECO:0007669"/>
    <property type="project" value="InterPro"/>
</dbReference>
<comment type="caution">
    <text evidence="6">The sequence shown here is derived from an EMBL/GenBank/DDBJ whole genome shotgun (WGS) entry which is preliminary data.</text>
</comment>
<dbReference type="AlphaFoldDB" id="A0A1Y2LDI0"/>
<dbReference type="Pfam" id="PF03466">
    <property type="entry name" value="LysR_substrate"/>
    <property type="match status" value="1"/>
</dbReference>
<keyword evidence="7" id="KW-1185">Reference proteome</keyword>
<dbReference type="Gene3D" id="3.40.190.10">
    <property type="entry name" value="Periplasmic binding protein-like II"/>
    <property type="match status" value="2"/>
</dbReference>
<dbReference type="SUPFAM" id="SSF46785">
    <property type="entry name" value="Winged helix' DNA-binding domain"/>
    <property type="match status" value="1"/>
</dbReference>
<dbReference type="InterPro" id="IPR000847">
    <property type="entry name" value="LysR_HTH_N"/>
</dbReference>
<dbReference type="SUPFAM" id="SSF53850">
    <property type="entry name" value="Periplasmic binding protein-like II"/>
    <property type="match status" value="1"/>
</dbReference>
<evidence type="ECO:0000256" key="1">
    <source>
        <dbReference type="ARBA" id="ARBA00009437"/>
    </source>
</evidence>
<keyword evidence="2" id="KW-0805">Transcription regulation</keyword>
<dbReference type="Proteomes" id="UP000193396">
    <property type="component" value="Unassembled WGS sequence"/>
</dbReference>
<dbReference type="STRING" id="1293890.TALK_05390"/>
<dbReference type="InterPro" id="IPR058163">
    <property type="entry name" value="LysR-type_TF_proteobact-type"/>
</dbReference>
<keyword evidence="3" id="KW-0238">DNA-binding</keyword>
<protein>
    <submittedName>
        <fullName evidence="6">LysR family transcriptional regulator</fullName>
    </submittedName>
</protein>
<accession>A0A1Y2LDI0</accession>
<dbReference type="PROSITE" id="PS50931">
    <property type="entry name" value="HTH_LYSR"/>
    <property type="match status" value="1"/>
</dbReference>
<sequence length="297" mass="32799">MIKPETCLPPLNGLRAFDAAGRHLNFRIAAEELGVTQGAVAQHVRGLESYLGLKLLDRLPRTLALTDNGQRYHAEISRAFTIIGNATQTLQPQSTHLTISVTPTFAAKWLIPRLTDFTAENPQIELRIVATEKASNFHSDGVDLAVRQTNSSFAAGLIADLLFEQDIISVCSPGAIAKFDRPLKVADLDQLVLIHDSHNLWPEYLKSVFGHEVPDRAKNVRLNQTALAIDAAFSGQGIALASRFLVEQDLAAGRLIQPFEHTLHAGRDFYLVTPRNSKNPAACNQVRQWLLKWRATS</sequence>
<dbReference type="EMBL" id="JFKB01000003">
    <property type="protein sequence ID" value="OSQ49047.1"/>
    <property type="molecule type" value="Genomic_DNA"/>
</dbReference>
<organism evidence="6 7">
    <name type="scientific">Thalassospira alkalitolerans</name>
    <dbReference type="NCBI Taxonomy" id="1293890"/>
    <lineage>
        <taxon>Bacteria</taxon>
        <taxon>Pseudomonadati</taxon>
        <taxon>Pseudomonadota</taxon>
        <taxon>Alphaproteobacteria</taxon>
        <taxon>Rhodospirillales</taxon>
        <taxon>Thalassospiraceae</taxon>
        <taxon>Thalassospira</taxon>
    </lineage>
</organism>
<dbReference type="InterPro" id="IPR036390">
    <property type="entry name" value="WH_DNA-bd_sf"/>
</dbReference>
<evidence type="ECO:0000256" key="4">
    <source>
        <dbReference type="ARBA" id="ARBA00023163"/>
    </source>
</evidence>
<evidence type="ECO:0000259" key="5">
    <source>
        <dbReference type="PROSITE" id="PS50931"/>
    </source>
</evidence>
<dbReference type="Pfam" id="PF00126">
    <property type="entry name" value="HTH_1"/>
    <property type="match status" value="1"/>
</dbReference>
<dbReference type="InterPro" id="IPR005119">
    <property type="entry name" value="LysR_subst-bd"/>
</dbReference>
<evidence type="ECO:0000313" key="6">
    <source>
        <dbReference type="EMBL" id="OSQ49047.1"/>
    </source>
</evidence>
<proteinExistence type="inferred from homology"/>
<evidence type="ECO:0000256" key="2">
    <source>
        <dbReference type="ARBA" id="ARBA00023015"/>
    </source>
</evidence>
<dbReference type="PANTHER" id="PTHR30537">
    <property type="entry name" value="HTH-TYPE TRANSCRIPTIONAL REGULATOR"/>
    <property type="match status" value="1"/>
</dbReference>
<keyword evidence="4" id="KW-0804">Transcription</keyword>
<dbReference type="OrthoDB" id="9807765at2"/>
<gene>
    <name evidence="6" type="ORF">TALK_05390</name>
</gene>
<dbReference type="GO" id="GO:0043565">
    <property type="term" value="F:sequence-specific DNA binding"/>
    <property type="evidence" value="ECO:0007669"/>
    <property type="project" value="TreeGrafter"/>
</dbReference>
<dbReference type="InterPro" id="IPR036388">
    <property type="entry name" value="WH-like_DNA-bd_sf"/>
</dbReference>
<dbReference type="PRINTS" id="PR00039">
    <property type="entry name" value="HTHLYSR"/>
</dbReference>
<dbReference type="Gene3D" id="1.10.10.10">
    <property type="entry name" value="Winged helix-like DNA-binding domain superfamily/Winged helix DNA-binding domain"/>
    <property type="match status" value="1"/>
</dbReference>
<evidence type="ECO:0000256" key="3">
    <source>
        <dbReference type="ARBA" id="ARBA00023125"/>
    </source>
</evidence>
<evidence type="ECO:0000313" key="7">
    <source>
        <dbReference type="Proteomes" id="UP000193396"/>
    </source>
</evidence>
<feature type="domain" description="HTH lysR-type" evidence="5">
    <location>
        <begin position="9"/>
        <end position="66"/>
    </location>
</feature>
<reference evidence="6 7" key="1">
    <citation type="submission" date="2014-03" db="EMBL/GenBank/DDBJ databases">
        <title>The draft genome sequence of Thalassospira alkalitolerans JCM 18968.</title>
        <authorList>
            <person name="Lai Q."/>
            <person name="Shao Z."/>
        </authorList>
    </citation>
    <scope>NUCLEOTIDE SEQUENCE [LARGE SCALE GENOMIC DNA]</scope>
    <source>
        <strain evidence="6 7">JCM 18968</strain>
    </source>
</reference>
<name>A0A1Y2LDI0_9PROT</name>
<dbReference type="RefSeq" id="WP_085616679.1">
    <property type="nucleotide sequence ID" value="NZ_JFKB01000003.1"/>
</dbReference>
<comment type="similarity">
    <text evidence="1">Belongs to the LysR transcriptional regulatory family.</text>
</comment>